<keyword evidence="7" id="KW-1185">Reference proteome</keyword>
<sequence>MKKSLQTGARVALGLSAAAALALTGCSGSGGSSAESTPLEAPFGDMTPAAAGPIDSVTWMLGSEPTTMDSDIDATTADDTVLANVCDRLMQVQPDLTLGNGIASEAEWIDDTHVVFTIRQDATFHDGSQVSTGDVLWSMQRHAAEGAAESDEYQNVVSMDQTGDDQITVTMTQPDAIFLQAMAGDGGIVWNPRVIEAEGDDFGGPGSASACSGPYQITAWEPGSQLTIEKFDEYWNTDIDASAEQVVFRWADESAIANSLTAGEAQGAYLENAGSAAAFAQSADVSVFQGPSTNAWVLETTDRGILTDAAVRRALSLALDREGVAAAAFSGLAQPWKTPVGAGAWGYEVEAFEAAFDELDGAPATPSEDDLAQAEQLIADAGAAGEQLVVASNGSSSHNVIANALVAAAKGIGLEAEILVVPQAQYGDFYSDAELRGQADLWPDEYYISKNDPLGFYKNGKSDASVNFGVFQDPEYDRIVDEAYAATDDAERAELTIDLQQRWVENAVWIPVVATPSTLVMSDAVTGVPSSAAFIYYPWAADLGTAEG</sequence>
<dbReference type="Gene3D" id="3.40.190.10">
    <property type="entry name" value="Periplasmic binding protein-like II"/>
    <property type="match status" value="1"/>
</dbReference>
<dbReference type="InterPro" id="IPR030678">
    <property type="entry name" value="Peptide/Ni-bd"/>
</dbReference>
<gene>
    <name evidence="6" type="ORF">GCM10009786_27970</name>
</gene>
<dbReference type="Pfam" id="PF00496">
    <property type="entry name" value="SBP_bac_5"/>
    <property type="match status" value="1"/>
</dbReference>
<evidence type="ECO:0000256" key="1">
    <source>
        <dbReference type="ARBA" id="ARBA00005695"/>
    </source>
</evidence>
<proteinExistence type="inferred from homology"/>
<accession>A0ABN3BAP3</accession>
<dbReference type="PANTHER" id="PTHR30290">
    <property type="entry name" value="PERIPLASMIC BINDING COMPONENT OF ABC TRANSPORTER"/>
    <property type="match status" value="1"/>
</dbReference>
<evidence type="ECO:0000259" key="5">
    <source>
        <dbReference type="Pfam" id="PF00496"/>
    </source>
</evidence>
<evidence type="ECO:0000256" key="3">
    <source>
        <dbReference type="ARBA" id="ARBA00022729"/>
    </source>
</evidence>
<comment type="similarity">
    <text evidence="1">Belongs to the bacterial solute-binding protein 5 family.</text>
</comment>
<evidence type="ECO:0000256" key="2">
    <source>
        <dbReference type="ARBA" id="ARBA00022448"/>
    </source>
</evidence>
<organism evidence="6 7">
    <name type="scientific">Leucobacter alluvii</name>
    <dbReference type="NCBI Taxonomy" id="340321"/>
    <lineage>
        <taxon>Bacteria</taxon>
        <taxon>Bacillati</taxon>
        <taxon>Actinomycetota</taxon>
        <taxon>Actinomycetes</taxon>
        <taxon>Micrococcales</taxon>
        <taxon>Microbacteriaceae</taxon>
        <taxon>Leucobacter</taxon>
    </lineage>
</organism>
<feature type="domain" description="Solute-binding protein family 5" evidence="5">
    <location>
        <begin position="101"/>
        <end position="464"/>
    </location>
</feature>
<keyword evidence="2" id="KW-0813">Transport</keyword>
<name>A0ABN3BAP3_9MICO</name>
<dbReference type="InterPro" id="IPR000914">
    <property type="entry name" value="SBP_5_dom"/>
</dbReference>
<dbReference type="PANTHER" id="PTHR30290:SF9">
    <property type="entry name" value="OLIGOPEPTIDE-BINDING PROTEIN APPA"/>
    <property type="match status" value="1"/>
</dbReference>
<dbReference type="Gene3D" id="3.90.76.10">
    <property type="entry name" value="Dipeptide-binding Protein, Domain 1"/>
    <property type="match status" value="1"/>
</dbReference>
<dbReference type="InterPro" id="IPR039424">
    <property type="entry name" value="SBP_5"/>
</dbReference>
<dbReference type="CDD" id="cd00995">
    <property type="entry name" value="PBP2_NikA_DppA_OppA_like"/>
    <property type="match status" value="1"/>
</dbReference>
<dbReference type="Proteomes" id="UP001501084">
    <property type="component" value="Unassembled WGS sequence"/>
</dbReference>
<dbReference type="PIRSF" id="PIRSF002741">
    <property type="entry name" value="MppA"/>
    <property type="match status" value="1"/>
</dbReference>
<reference evidence="6 7" key="1">
    <citation type="journal article" date="2019" name="Int. J. Syst. Evol. Microbiol.">
        <title>The Global Catalogue of Microorganisms (GCM) 10K type strain sequencing project: providing services to taxonomists for standard genome sequencing and annotation.</title>
        <authorList>
            <consortium name="The Broad Institute Genomics Platform"/>
            <consortium name="The Broad Institute Genome Sequencing Center for Infectious Disease"/>
            <person name="Wu L."/>
            <person name="Ma J."/>
        </authorList>
    </citation>
    <scope>NUCLEOTIDE SEQUENCE [LARGE SCALE GENOMIC DNA]</scope>
    <source>
        <strain evidence="6 7">JCM 14919</strain>
    </source>
</reference>
<dbReference type="Gene3D" id="3.10.105.10">
    <property type="entry name" value="Dipeptide-binding Protein, Domain 3"/>
    <property type="match status" value="1"/>
</dbReference>
<protein>
    <submittedName>
        <fullName evidence="6">ABC transporter substrate-binding protein</fullName>
    </submittedName>
</protein>
<dbReference type="PROSITE" id="PS51257">
    <property type="entry name" value="PROKAR_LIPOPROTEIN"/>
    <property type="match status" value="1"/>
</dbReference>
<comment type="caution">
    <text evidence="6">The sequence shown here is derived from an EMBL/GenBank/DDBJ whole genome shotgun (WGS) entry which is preliminary data.</text>
</comment>
<dbReference type="EMBL" id="BAAAOP010000012">
    <property type="protein sequence ID" value="GAA2190480.1"/>
    <property type="molecule type" value="Genomic_DNA"/>
</dbReference>
<evidence type="ECO:0000313" key="6">
    <source>
        <dbReference type="EMBL" id="GAA2190480.1"/>
    </source>
</evidence>
<feature type="chain" id="PRO_5047434455" evidence="4">
    <location>
        <begin position="23"/>
        <end position="548"/>
    </location>
</feature>
<evidence type="ECO:0000256" key="4">
    <source>
        <dbReference type="SAM" id="SignalP"/>
    </source>
</evidence>
<feature type="signal peptide" evidence="4">
    <location>
        <begin position="1"/>
        <end position="22"/>
    </location>
</feature>
<dbReference type="SUPFAM" id="SSF53850">
    <property type="entry name" value="Periplasmic binding protein-like II"/>
    <property type="match status" value="1"/>
</dbReference>
<evidence type="ECO:0000313" key="7">
    <source>
        <dbReference type="Proteomes" id="UP001501084"/>
    </source>
</evidence>
<keyword evidence="3 4" id="KW-0732">Signal</keyword>
<dbReference type="RefSeq" id="WP_346058665.1">
    <property type="nucleotide sequence ID" value="NZ_BAAAOP010000012.1"/>
</dbReference>